<comment type="function">
    <text evidence="1">Required for the transposition of the insertion element.</text>
</comment>
<proteinExistence type="inferred from homology"/>
<evidence type="ECO:0000256" key="3">
    <source>
        <dbReference type="ARBA" id="ARBA00022578"/>
    </source>
</evidence>
<keyword evidence="5" id="KW-0233">DNA recombination</keyword>
<evidence type="ECO:0000313" key="8">
    <source>
        <dbReference type="Proteomes" id="UP000036464"/>
    </source>
</evidence>
<dbReference type="InterPro" id="IPR051917">
    <property type="entry name" value="Transposase-Integrase"/>
</dbReference>
<dbReference type="InterPro" id="IPR012337">
    <property type="entry name" value="RNaseH-like_sf"/>
</dbReference>
<dbReference type="NCBIfam" id="NF033563">
    <property type="entry name" value="transpos_IS30"/>
    <property type="match status" value="1"/>
</dbReference>
<dbReference type="Pfam" id="PF13384">
    <property type="entry name" value="HTH_23"/>
    <property type="match status" value="1"/>
</dbReference>
<dbReference type="InterPro" id="IPR053392">
    <property type="entry name" value="Transposase_IS30-like"/>
</dbReference>
<keyword evidence="3" id="KW-0815">Transposition</keyword>
<dbReference type="PANTHER" id="PTHR10948">
    <property type="entry name" value="TRANSPOSASE"/>
    <property type="match status" value="1"/>
</dbReference>
<dbReference type="SUPFAM" id="SSF53098">
    <property type="entry name" value="Ribonuclease H-like"/>
    <property type="match status" value="1"/>
</dbReference>
<evidence type="ECO:0000259" key="6">
    <source>
        <dbReference type="PROSITE" id="PS50994"/>
    </source>
</evidence>
<reference evidence="7 8" key="1">
    <citation type="submission" date="2015-05" db="EMBL/GenBank/DDBJ databases">
        <title>Genome sequence of Mycobacterium heraklionense Davo strain.</title>
        <authorList>
            <person name="Greninger A.L."/>
            <person name="Cunningham G."/>
            <person name="Miller S."/>
        </authorList>
    </citation>
    <scope>NUCLEOTIDE SEQUENCE [LARGE SCALE GENOMIC DNA]</scope>
    <source>
        <strain evidence="7 8">Davo</strain>
    </source>
</reference>
<dbReference type="EMBL" id="LDPO01000056">
    <property type="protein sequence ID" value="KLO25233.1"/>
    <property type="molecule type" value="Genomic_DNA"/>
</dbReference>
<evidence type="ECO:0000256" key="1">
    <source>
        <dbReference type="ARBA" id="ARBA00002190"/>
    </source>
</evidence>
<comment type="caution">
    <text evidence="7">The sequence shown here is derived from an EMBL/GenBank/DDBJ whole genome shotgun (WGS) entry which is preliminary data.</text>
</comment>
<dbReference type="InterPro" id="IPR025246">
    <property type="entry name" value="IS30-like_HTH"/>
</dbReference>
<feature type="domain" description="Integrase catalytic" evidence="6">
    <location>
        <begin position="362"/>
        <end position="516"/>
    </location>
</feature>
<dbReference type="InterPro" id="IPR036397">
    <property type="entry name" value="RNaseH_sf"/>
</dbReference>
<dbReference type="Pfam" id="PF13936">
    <property type="entry name" value="HTH_38"/>
    <property type="match status" value="1"/>
</dbReference>
<dbReference type="RefSeq" id="WP_047321638.1">
    <property type="nucleotide sequence ID" value="NZ_LDPO01000056.1"/>
</dbReference>
<comment type="similarity">
    <text evidence="2">Belongs to the transposase IS30 family.</text>
</comment>
<dbReference type="Gene3D" id="3.30.420.10">
    <property type="entry name" value="Ribonuclease H-like superfamily/Ribonuclease H"/>
    <property type="match status" value="1"/>
</dbReference>
<keyword evidence="8" id="KW-1185">Reference proteome</keyword>
<protein>
    <submittedName>
        <fullName evidence="7">Integrase</fullName>
    </submittedName>
</protein>
<name>A0ABR5F8Y8_9MYCO</name>
<accession>A0ABR5F8Y8</accession>
<gene>
    <name evidence="7" type="ORF">ABW16_23610</name>
</gene>
<dbReference type="Pfam" id="PF00665">
    <property type="entry name" value="rve"/>
    <property type="match status" value="1"/>
</dbReference>
<evidence type="ECO:0000256" key="2">
    <source>
        <dbReference type="ARBA" id="ARBA00006363"/>
    </source>
</evidence>
<dbReference type="Proteomes" id="UP000036464">
    <property type="component" value="Unassembled WGS sequence"/>
</dbReference>
<sequence>MSFSEDCARFGDQLARLVDAGVPVKEAAVAVGLSRERCYAILRAIGRPAGAVRGPGKRGDQRGVADRDVIVAVFTETGSVNQAAKASGVSHSVARKLLVAEGLVTSGKIQWGKPEAKRRCLELIEQGWSLTRAAREVGVNERTARDWRKGIRHVRNTRIYPDGRVVDYTRKTVYKQPVSTLICDDTGRPAIDDRYLSIADRVVIADGLLGKESLRTIAGRIGKNVSTVSREVRARSVEGRYLPYHADRAAAAARTRPKQSKLVVNAVLRAAVEEGLSRKLSPEQISHRLRRDHPDDESMRVSHETIYQALYFQARGGLKAEVQQALRTGRTRRKPHRTPGERYQRFTDPMVMISDRPAEVEDRAVPGHWEGDLITGEKNQTAIGTLVERSTRYTMLVHLPGSHDAETVRDALIATMSTLPAHLRGSLTWDQGAEMASHKQFSMATDMQVYFCDPASPWQRGSNENTNGLLRQYFPKGTDLSVYGPEDLEHVAQELNGRPRKTLGWETPAERLRDLLLAN</sequence>
<evidence type="ECO:0000256" key="5">
    <source>
        <dbReference type="ARBA" id="ARBA00023172"/>
    </source>
</evidence>
<evidence type="ECO:0000313" key="7">
    <source>
        <dbReference type="EMBL" id="KLO25233.1"/>
    </source>
</evidence>
<dbReference type="PROSITE" id="PS01043">
    <property type="entry name" value="TRANSPOSASE_IS30"/>
    <property type="match status" value="1"/>
</dbReference>
<dbReference type="PANTHER" id="PTHR10948:SF23">
    <property type="entry name" value="TRANSPOSASE INSI FOR INSERTION SEQUENCE ELEMENT IS30A-RELATED"/>
    <property type="match status" value="1"/>
</dbReference>
<dbReference type="InterPro" id="IPR001598">
    <property type="entry name" value="Transposase_IS30_CS"/>
</dbReference>
<evidence type="ECO:0000256" key="4">
    <source>
        <dbReference type="ARBA" id="ARBA00023125"/>
    </source>
</evidence>
<dbReference type="PROSITE" id="PS50994">
    <property type="entry name" value="INTEGRASE"/>
    <property type="match status" value="1"/>
</dbReference>
<dbReference type="InterPro" id="IPR001584">
    <property type="entry name" value="Integrase_cat-core"/>
</dbReference>
<organism evidence="7 8">
    <name type="scientific">Mycolicibacter heraklionensis</name>
    <dbReference type="NCBI Taxonomy" id="512402"/>
    <lineage>
        <taxon>Bacteria</taxon>
        <taxon>Bacillati</taxon>
        <taxon>Actinomycetota</taxon>
        <taxon>Actinomycetes</taxon>
        <taxon>Mycobacteriales</taxon>
        <taxon>Mycobacteriaceae</taxon>
        <taxon>Mycolicibacter</taxon>
    </lineage>
</organism>
<keyword evidence="4" id="KW-0238">DNA-binding</keyword>